<accession>A0AAE2UT72</accession>
<comment type="caution">
    <text evidence="2">The sequence shown here is derived from an EMBL/GenBank/DDBJ whole genome shotgun (WGS) entry which is preliminary data.</text>
</comment>
<reference evidence="2" key="1">
    <citation type="submission" date="2020-11" db="EMBL/GenBank/DDBJ databases">
        <title>Agrobacterium vitis strain K377 genome.</title>
        <authorList>
            <person name="Xi H."/>
        </authorList>
    </citation>
    <scope>NUCLEOTIDE SEQUENCE</scope>
    <source>
        <strain evidence="2">K377</strain>
    </source>
</reference>
<evidence type="ECO:0000313" key="3">
    <source>
        <dbReference type="Proteomes" id="UP000655037"/>
    </source>
</evidence>
<dbReference type="AlphaFoldDB" id="A0AAE2UT72"/>
<protein>
    <recommendedName>
        <fullName evidence="4">Tail assembly chaperone</fullName>
    </recommendedName>
</protein>
<evidence type="ECO:0000256" key="1">
    <source>
        <dbReference type="SAM" id="MobiDB-lite"/>
    </source>
</evidence>
<sequence length="198" mass="21680">MTYQRPAYEEVAIAHGGSTLTLRPTLRAAATLEARYSFPALFRALDECDFTIVSDIILTCSTSRQDAVAFLGAGTGRPLSPFFRSVQAPLYQLVSMLTPAPAPNAKPVTNTGKPLPWAEYYAALFEHATGWLNWSPETAWNSTPTEIDRAYAGHISKLKAVHGSSEEDEKQAATPEPDASFDRNGLEALRSNIQRHGR</sequence>
<dbReference type="Proteomes" id="UP000655037">
    <property type="component" value="Unassembled WGS sequence"/>
</dbReference>
<gene>
    <name evidence="2" type="ORF">IEI95_021970</name>
</gene>
<dbReference type="RefSeq" id="WP_194417018.1">
    <property type="nucleotide sequence ID" value="NZ_JACXXJ020000005.1"/>
</dbReference>
<proteinExistence type="predicted"/>
<name>A0AAE2UT72_AGRVI</name>
<feature type="region of interest" description="Disordered" evidence="1">
    <location>
        <begin position="161"/>
        <end position="198"/>
    </location>
</feature>
<evidence type="ECO:0000313" key="2">
    <source>
        <dbReference type="EMBL" id="MBF2716883.1"/>
    </source>
</evidence>
<organism evidence="2 3">
    <name type="scientific">Agrobacterium vitis</name>
    <name type="common">Rhizobium vitis</name>
    <dbReference type="NCBI Taxonomy" id="373"/>
    <lineage>
        <taxon>Bacteria</taxon>
        <taxon>Pseudomonadati</taxon>
        <taxon>Pseudomonadota</taxon>
        <taxon>Alphaproteobacteria</taxon>
        <taxon>Hyphomicrobiales</taxon>
        <taxon>Rhizobiaceae</taxon>
        <taxon>Rhizobium/Agrobacterium group</taxon>
        <taxon>Agrobacterium</taxon>
    </lineage>
</organism>
<dbReference type="EMBL" id="JACXXJ020000005">
    <property type="protein sequence ID" value="MBF2716883.1"/>
    <property type="molecule type" value="Genomic_DNA"/>
</dbReference>
<evidence type="ECO:0008006" key="4">
    <source>
        <dbReference type="Google" id="ProtNLM"/>
    </source>
</evidence>